<dbReference type="HOGENOM" id="CLU_006842_7_0_1"/>
<keyword evidence="11" id="KW-1015">Disulfide bond</keyword>
<evidence type="ECO:0000256" key="7">
    <source>
        <dbReference type="ARBA" id="ARBA00022723"/>
    </source>
</evidence>
<evidence type="ECO:0000256" key="1">
    <source>
        <dbReference type="ARBA" id="ARBA00001947"/>
    </source>
</evidence>
<dbReference type="PROSITE" id="PS00135">
    <property type="entry name" value="TRYPSIN_SER"/>
    <property type="match status" value="1"/>
</dbReference>
<evidence type="ECO:0000256" key="4">
    <source>
        <dbReference type="ARBA" id="ARBA00006576"/>
    </source>
</evidence>
<accession>I3KTB7</accession>
<dbReference type="Gene3D" id="2.40.10.10">
    <property type="entry name" value="Trypsin-like serine proteases"/>
    <property type="match status" value="1"/>
</dbReference>
<feature type="signal peptide" evidence="20">
    <location>
        <begin position="1"/>
        <end position="25"/>
    </location>
</feature>
<evidence type="ECO:0000256" key="9">
    <source>
        <dbReference type="ARBA" id="ARBA00022825"/>
    </source>
</evidence>
<dbReference type="PROSITE" id="PS00903">
    <property type="entry name" value="CYT_DCMP_DEAMINASES_1"/>
    <property type="match status" value="1"/>
</dbReference>
<evidence type="ECO:0000256" key="6">
    <source>
        <dbReference type="ARBA" id="ARBA00022670"/>
    </source>
</evidence>
<evidence type="ECO:0000259" key="22">
    <source>
        <dbReference type="PROSITE" id="PS51747"/>
    </source>
</evidence>
<evidence type="ECO:0000256" key="16">
    <source>
        <dbReference type="PIRSR" id="PIRSR606262-1"/>
    </source>
</evidence>
<dbReference type="InterPro" id="IPR016192">
    <property type="entry name" value="APOBEC/CMP_deaminase_Zn-bd"/>
</dbReference>
<dbReference type="Pfam" id="PF00383">
    <property type="entry name" value="dCMP_cyt_deam_1"/>
    <property type="match status" value="1"/>
</dbReference>
<feature type="chain" id="PRO_5025687573" description="Cytidine aminohydrolase" evidence="20">
    <location>
        <begin position="26"/>
        <end position="401"/>
    </location>
</feature>
<evidence type="ECO:0000256" key="19">
    <source>
        <dbReference type="RuleBase" id="RU363034"/>
    </source>
</evidence>
<keyword evidence="20" id="KW-0732">Signal</keyword>
<dbReference type="GO" id="GO:0004252">
    <property type="term" value="F:serine-type endopeptidase activity"/>
    <property type="evidence" value="ECO:0007669"/>
    <property type="project" value="UniProtKB-EC"/>
</dbReference>
<dbReference type="FunFam" id="2.40.10.10:FF:000166">
    <property type="entry name" value="Trypsin"/>
    <property type="match status" value="1"/>
</dbReference>
<evidence type="ECO:0000259" key="21">
    <source>
        <dbReference type="PROSITE" id="PS50240"/>
    </source>
</evidence>
<comment type="subcellular location">
    <subcellularLocation>
        <location evidence="3">Secreted</location>
        <location evidence="3">Extracellular space</location>
    </subcellularLocation>
</comment>
<keyword evidence="24" id="KW-1185">Reference proteome</keyword>
<dbReference type="InterPro" id="IPR033116">
    <property type="entry name" value="TRYPSIN_SER"/>
</dbReference>
<keyword evidence="7 18" id="KW-0479">Metal-binding</keyword>
<reference evidence="23" key="3">
    <citation type="submission" date="2025-09" db="UniProtKB">
        <authorList>
            <consortium name="Ensembl"/>
        </authorList>
    </citation>
    <scope>IDENTIFICATION</scope>
</reference>
<comment type="function">
    <text evidence="2">This enzyme scavenges exogenous and endogenous cytidine and 2'-deoxycytidine for UMP synthesis.</text>
</comment>
<dbReference type="PANTHER" id="PTHR24264">
    <property type="entry name" value="TRYPSIN-RELATED"/>
    <property type="match status" value="1"/>
</dbReference>
<dbReference type="Proteomes" id="UP000005207">
    <property type="component" value="Linkage group LG5"/>
</dbReference>
<evidence type="ECO:0000256" key="8">
    <source>
        <dbReference type="ARBA" id="ARBA00022801"/>
    </source>
</evidence>
<dbReference type="InterPro" id="IPR009003">
    <property type="entry name" value="Peptidase_S1_PA"/>
</dbReference>
<evidence type="ECO:0000256" key="20">
    <source>
        <dbReference type="SAM" id="SignalP"/>
    </source>
</evidence>
<dbReference type="Ensembl" id="ENSONIT00000024384.2">
    <property type="protein sequence ID" value="ENSONIP00000024363.2"/>
    <property type="gene ID" value="ENSONIG00000019357.2"/>
</dbReference>
<name>I3KTB7_ORENI</name>
<dbReference type="PRINTS" id="PR00722">
    <property type="entry name" value="CHYMOTRYPSIN"/>
</dbReference>
<comment type="catalytic activity">
    <reaction evidence="13">
        <text>Preferential cleavage: Arg-|-Xaa, Lys-|-Xaa.</text>
        <dbReference type="EC" id="3.4.21.4"/>
    </reaction>
</comment>
<dbReference type="InParanoid" id="I3KTB7"/>
<dbReference type="InterPro" id="IPR002125">
    <property type="entry name" value="CMP_dCMP_dom"/>
</dbReference>
<evidence type="ECO:0000256" key="5">
    <source>
        <dbReference type="ARBA" id="ARBA00012783"/>
    </source>
</evidence>
<dbReference type="PROSITE" id="PS51747">
    <property type="entry name" value="CYT_DCMP_DEAMINASES_2"/>
    <property type="match status" value="1"/>
</dbReference>
<dbReference type="SUPFAM" id="SSF53927">
    <property type="entry name" value="Cytidine deaminase-like"/>
    <property type="match status" value="1"/>
</dbReference>
<dbReference type="GeneTree" id="ENSGT00390000000911"/>
<dbReference type="InterPro" id="IPR001314">
    <property type="entry name" value="Peptidase_S1A"/>
</dbReference>
<comment type="similarity">
    <text evidence="4">Belongs to the cytidine and deoxycytidylate deaminase family.</text>
</comment>
<keyword evidence="10 18" id="KW-0862">Zinc</keyword>
<feature type="binding site" evidence="18">
    <location>
        <position position="349"/>
    </location>
    <ligand>
        <name>Zn(2+)</name>
        <dbReference type="ChEBI" id="CHEBI:29105"/>
        <note>catalytic</note>
    </ligand>
</feature>
<feature type="active site" description="Proton donor" evidence="16">
    <location>
        <position position="314"/>
    </location>
</feature>
<evidence type="ECO:0000256" key="12">
    <source>
        <dbReference type="ARBA" id="ARBA00032005"/>
    </source>
</evidence>
<dbReference type="InterPro" id="IPR018114">
    <property type="entry name" value="TRYPSIN_HIS"/>
</dbReference>
<dbReference type="NCBIfam" id="TIGR01354">
    <property type="entry name" value="cyt_deam_tetra"/>
    <property type="match status" value="1"/>
</dbReference>
<proteinExistence type="inferred from homology"/>
<evidence type="ECO:0000256" key="3">
    <source>
        <dbReference type="ARBA" id="ARBA00004239"/>
    </source>
</evidence>
<dbReference type="CDD" id="cd00190">
    <property type="entry name" value="Tryp_SPc"/>
    <property type="match status" value="1"/>
</dbReference>
<evidence type="ECO:0000256" key="13">
    <source>
        <dbReference type="ARBA" id="ARBA00036320"/>
    </source>
</evidence>
<dbReference type="GO" id="GO:0008270">
    <property type="term" value="F:zinc ion binding"/>
    <property type="evidence" value="ECO:0007669"/>
    <property type="project" value="InterPro"/>
</dbReference>
<dbReference type="CDD" id="cd01283">
    <property type="entry name" value="cytidine_deaminase"/>
    <property type="match status" value="1"/>
</dbReference>
<evidence type="ECO:0000256" key="10">
    <source>
        <dbReference type="ARBA" id="ARBA00022833"/>
    </source>
</evidence>
<feature type="binding site" evidence="18">
    <location>
        <position position="312"/>
    </location>
    <ligand>
        <name>Zn(2+)</name>
        <dbReference type="ChEBI" id="CHEBI:29105"/>
        <note>catalytic</note>
    </ligand>
</feature>
<dbReference type="GO" id="GO:0055086">
    <property type="term" value="P:nucleobase-containing small molecule metabolic process"/>
    <property type="evidence" value="ECO:0007669"/>
    <property type="project" value="UniProtKB-ARBA"/>
</dbReference>
<dbReference type="Gene3D" id="3.40.140.10">
    <property type="entry name" value="Cytidine Deaminase, domain 2"/>
    <property type="match status" value="1"/>
</dbReference>
<evidence type="ECO:0000256" key="15">
    <source>
        <dbReference type="ARBA" id="ARBA00049558"/>
    </source>
</evidence>
<dbReference type="FunFam" id="3.40.140.10:FF:000008">
    <property type="entry name" value="Cytidine deaminase"/>
    <property type="match status" value="1"/>
</dbReference>
<dbReference type="EC" id="3.4.21.4" evidence="14"/>
<dbReference type="GO" id="GO:0005615">
    <property type="term" value="C:extracellular space"/>
    <property type="evidence" value="ECO:0007669"/>
    <property type="project" value="TreeGrafter"/>
</dbReference>
<evidence type="ECO:0000256" key="17">
    <source>
        <dbReference type="PIRSR" id="PIRSR606262-2"/>
    </source>
</evidence>
<dbReference type="InterPro" id="IPR001254">
    <property type="entry name" value="Trypsin_dom"/>
</dbReference>
<evidence type="ECO:0000313" key="24">
    <source>
        <dbReference type="Proteomes" id="UP000005207"/>
    </source>
</evidence>
<dbReference type="PROSITE" id="PS00134">
    <property type="entry name" value="TRYPSIN_HIS"/>
    <property type="match status" value="1"/>
</dbReference>
<dbReference type="STRING" id="8128.ENSONIP00000024363"/>
<feature type="domain" description="CMP/dCMP-type deaminase" evidence="22">
    <location>
        <begin position="260"/>
        <end position="387"/>
    </location>
</feature>
<evidence type="ECO:0000256" key="14">
    <source>
        <dbReference type="ARBA" id="ARBA00038868"/>
    </source>
</evidence>
<dbReference type="InterPro" id="IPR043504">
    <property type="entry name" value="Peptidase_S1_PA_chymotrypsin"/>
</dbReference>
<keyword evidence="6 19" id="KW-0645">Protease</keyword>
<dbReference type="SMART" id="SM00020">
    <property type="entry name" value="Tryp_SPc"/>
    <property type="match status" value="1"/>
</dbReference>
<feature type="binding site" evidence="18">
    <location>
        <position position="346"/>
    </location>
    <ligand>
        <name>Zn(2+)</name>
        <dbReference type="ChEBI" id="CHEBI:29105"/>
        <note>catalytic</note>
    </ligand>
</feature>
<dbReference type="InterPro" id="IPR050127">
    <property type="entry name" value="Serine_Proteases_S1"/>
</dbReference>
<dbReference type="PROSITE" id="PS50240">
    <property type="entry name" value="TRYPSIN_DOM"/>
    <property type="match status" value="1"/>
</dbReference>
<dbReference type="GO" id="GO:0072527">
    <property type="term" value="P:pyrimidine-containing compound metabolic process"/>
    <property type="evidence" value="ECO:0007669"/>
    <property type="project" value="UniProtKB-ARBA"/>
</dbReference>
<organism evidence="23 24">
    <name type="scientific">Oreochromis niloticus</name>
    <name type="common">Nile tilapia</name>
    <name type="synonym">Tilapia nilotica</name>
    <dbReference type="NCBI Taxonomy" id="8128"/>
    <lineage>
        <taxon>Eukaryota</taxon>
        <taxon>Metazoa</taxon>
        <taxon>Chordata</taxon>
        <taxon>Craniata</taxon>
        <taxon>Vertebrata</taxon>
        <taxon>Euteleostomi</taxon>
        <taxon>Actinopterygii</taxon>
        <taxon>Neopterygii</taxon>
        <taxon>Teleostei</taxon>
        <taxon>Neoteleostei</taxon>
        <taxon>Acanthomorphata</taxon>
        <taxon>Ovalentaria</taxon>
        <taxon>Cichlomorphae</taxon>
        <taxon>Cichliformes</taxon>
        <taxon>Cichlidae</taxon>
        <taxon>African cichlids</taxon>
        <taxon>Pseudocrenilabrinae</taxon>
        <taxon>Oreochromini</taxon>
        <taxon>Oreochromis</taxon>
    </lineage>
</organism>
<dbReference type="InterPro" id="IPR006262">
    <property type="entry name" value="Cyt_deam_tetra"/>
</dbReference>
<dbReference type="PANTHER" id="PTHR24264:SF58">
    <property type="entry name" value="SI:DKEY-33M11.8-RELATED"/>
    <property type="match status" value="1"/>
</dbReference>
<keyword evidence="9 19" id="KW-0720">Serine protease</keyword>
<comment type="cofactor">
    <cofactor evidence="1 18">
        <name>Zn(2+)</name>
        <dbReference type="ChEBI" id="CHEBI:29105"/>
    </cofactor>
</comment>
<dbReference type="GO" id="GO:0006508">
    <property type="term" value="P:proteolysis"/>
    <property type="evidence" value="ECO:0007669"/>
    <property type="project" value="UniProtKB-KW"/>
</dbReference>
<protein>
    <recommendedName>
        <fullName evidence="12">Cytidine aminohydrolase</fullName>
        <ecNumber evidence="14">3.4.21.4</ecNumber>
        <ecNumber evidence="5">3.5.4.5</ecNumber>
    </recommendedName>
</protein>
<reference evidence="24" key="1">
    <citation type="submission" date="2012-01" db="EMBL/GenBank/DDBJ databases">
        <title>The Genome Sequence of Oreochromis niloticus (Nile Tilapia).</title>
        <authorList>
            <consortium name="Broad Institute Genome Assembly Team"/>
            <consortium name="Broad Institute Sequencing Platform"/>
            <person name="Di Palma F."/>
            <person name="Johnson J."/>
            <person name="Lander E.S."/>
            <person name="Lindblad-Toh K."/>
        </authorList>
    </citation>
    <scope>NUCLEOTIDE SEQUENCE [LARGE SCALE GENOMIC DNA]</scope>
</reference>
<dbReference type="EC" id="3.5.4.5" evidence="5"/>
<sequence>MMNPAQSCHLLMAFLFVVKLTGAYGNRIIGGTSVNPYTIKYQASLLYSNSHFCGGTLIHPQWVVSAAHCWRASHTIKVVLSQHSLTEWNGLEQIFNVSLIVKNSQYSYWMLDNDIMLLKLDRPAIINAMVEPASLPDPNSPPLQNLNLCTVSGWGVTWMYSQSLSPELRSVEVELFTSCWNYYPFRITDNMICAGSRNGGRDSCQGDSGGPLVCNAELQQDHSPTLKDILENTTVIMAATQSNSEVMHIEDRDFKHVSKETVAKLIQLSHEAKKQTYCPYSKFRVGAALLTLDNSLLTGCNVENASYNLGMCAERNVIAKAVSEGHRGFKAIAIASDESDQFISPCGGCRQFMREFGSNWDVYLTKPDGSYMKMTVEELLPVSFGPEDLTKKKVSYIPNNN</sequence>
<dbReference type="Pfam" id="PF00089">
    <property type="entry name" value="Trypsin"/>
    <property type="match status" value="1"/>
</dbReference>
<dbReference type="InterPro" id="IPR016193">
    <property type="entry name" value="Cytidine_deaminase-like"/>
</dbReference>
<dbReference type="GO" id="GO:0004126">
    <property type="term" value="F:cytidine deaminase activity"/>
    <property type="evidence" value="ECO:0007669"/>
    <property type="project" value="UniProtKB-EC"/>
</dbReference>
<reference evidence="23" key="2">
    <citation type="submission" date="2025-08" db="UniProtKB">
        <authorList>
            <consortium name="Ensembl"/>
        </authorList>
    </citation>
    <scope>IDENTIFICATION</scope>
</reference>
<evidence type="ECO:0000256" key="11">
    <source>
        <dbReference type="ARBA" id="ARBA00023157"/>
    </source>
</evidence>
<dbReference type="eggNOG" id="KOG3627">
    <property type="taxonomic scope" value="Eukaryota"/>
</dbReference>
<dbReference type="NCBIfam" id="NF004064">
    <property type="entry name" value="PRK05578.1"/>
    <property type="match status" value="1"/>
</dbReference>
<comment type="catalytic activity">
    <reaction evidence="15">
        <text>cytidine + H2O + H(+) = uridine + NH4(+)</text>
        <dbReference type="Rhea" id="RHEA:16069"/>
        <dbReference type="ChEBI" id="CHEBI:15377"/>
        <dbReference type="ChEBI" id="CHEBI:15378"/>
        <dbReference type="ChEBI" id="CHEBI:16704"/>
        <dbReference type="ChEBI" id="CHEBI:17562"/>
        <dbReference type="ChEBI" id="CHEBI:28938"/>
        <dbReference type="EC" id="3.5.4.5"/>
    </reaction>
</comment>
<evidence type="ECO:0000313" key="23">
    <source>
        <dbReference type="Ensembl" id="ENSONIP00000024363.2"/>
    </source>
</evidence>
<dbReference type="SUPFAM" id="SSF50494">
    <property type="entry name" value="Trypsin-like serine proteases"/>
    <property type="match status" value="1"/>
</dbReference>
<feature type="domain" description="Peptidase S1" evidence="21">
    <location>
        <begin position="28"/>
        <end position="271"/>
    </location>
</feature>
<keyword evidence="8 19" id="KW-0378">Hydrolase</keyword>
<evidence type="ECO:0000256" key="18">
    <source>
        <dbReference type="PIRSR" id="PIRSR606262-3"/>
    </source>
</evidence>
<evidence type="ECO:0000256" key="2">
    <source>
        <dbReference type="ARBA" id="ARBA00003949"/>
    </source>
</evidence>
<feature type="binding site" evidence="17">
    <location>
        <begin position="301"/>
        <end position="307"/>
    </location>
    <ligand>
        <name>substrate</name>
    </ligand>
</feature>
<dbReference type="AlphaFoldDB" id="I3KTB7"/>